<protein>
    <submittedName>
        <fullName evidence="1">Ovule protein</fullName>
    </submittedName>
</protein>
<evidence type="ECO:0000313" key="1">
    <source>
        <dbReference type="WBParaSite" id="ASIM_0000609301-mRNA-1"/>
    </source>
</evidence>
<accession>A0A0M3JEP7</accession>
<dbReference type="WBParaSite" id="ASIM_0000609301-mRNA-1">
    <property type="protein sequence ID" value="ASIM_0000609301-mRNA-1"/>
    <property type="gene ID" value="ASIM_0000609301"/>
</dbReference>
<sequence>LIQSSGLCPNVSNSHIISINENKERKSYWRTGRKSRSPGMISWRPFKQNFRSRKVPPRKNDFVVVSFVI</sequence>
<proteinExistence type="predicted"/>
<dbReference type="AlphaFoldDB" id="A0A0M3JEP7"/>
<name>A0A0M3JEP7_ANISI</name>
<reference evidence="1" key="1">
    <citation type="submission" date="2017-02" db="UniProtKB">
        <authorList>
            <consortium name="WormBaseParasite"/>
        </authorList>
    </citation>
    <scope>IDENTIFICATION</scope>
</reference>
<organism evidence="1">
    <name type="scientific">Anisakis simplex</name>
    <name type="common">Herring worm</name>
    <dbReference type="NCBI Taxonomy" id="6269"/>
    <lineage>
        <taxon>Eukaryota</taxon>
        <taxon>Metazoa</taxon>
        <taxon>Ecdysozoa</taxon>
        <taxon>Nematoda</taxon>
        <taxon>Chromadorea</taxon>
        <taxon>Rhabditida</taxon>
        <taxon>Spirurina</taxon>
        <taxon>Ascaridomorpha</taxon>
        <taxon>Ascaridoidea</taxon>
        <taxon>Anisakidae</taxon>
        <taxon>Anisakis</taxon>
        <taxon>Anisakis simplex complex</taxon>
    </lineage>
</organism>